<proteinExistence type="predicted"/>
<reference evidence="2 3" key="1">
    <citation type="journal article" date="2016" name="MSphere">
        <title>Isolation and Characterization of a Novel Gammaherpesvirus from a Microbat Cell Line.</title>
        <authorList>
            <person name="Shabman R.S."/>
            <person name="Shrivastava S."/>
            <person name="Tsibane T."/>
            <person name="Attie O."/>
            <person name="Jayaprakash A."/>
            <person name="Mire C.E."/>
            <person name="Dilley K.E."/>
            <person name="Puri V."/>
            <person name="Stockwell T.B."/>
            <person name="Geisbert T.W."/>
            <person name="Sachidanandam R."/>
            <person name="Basler C.F."/>
        </authorList>
    </citation>
    <scope>NUCLEOTIDE SEQUENCE [LARGE SCALE GENOMIC DNA]</scope>
    <source>
        <strain evidence="2 3">My-HV8/Myotis velifer incautus/USA/FCGHV/2011</strain>
    </source>
</reference>
<keyword evidence="1" id="KW-0812">Transmembrane</keyword>
<keyword evidence="1" id="KW-1133">Transmembrane helix</keyword>
<dbReference type="Pfam" id="PF25732">
    <property type="entry name" value="BILF1"/>
    <property type="match status" value="1"/>
</dbReference>
<feature type="transmembrane region" description="Helical" evidence="1">
    <location>
        <begin position="271"/>
        <end position="288"/>
    </location>
</feature>
<feature type="transmembrane region" description="Helical" evidence="1">
    <location>
        <begin position="145"/>
        <end position="165"/>
    </location>
</feature>
<dbReference type="OrthoDB" id="16102at10239"/>
<evidence type="ECO:0000313" key="2">
    <source>
        <dbReference type="EMBL" id="AMA67370.1"/>
    </source>
</evidence>
<name>A0A0X9XGT9_9GAMA</name>
<evidence type="ECO:0000256" key="1">
    <source>
        <dbReference type="SAM" id="Phobius"/>
    </source>
</evidence>
<feature type="transmembrane region" description="Helical" evidence="1">
    <location>
        <begin position="40"/>
        <end position="62"/>
    </location>
</feature>
<dbReference type="InterPro" id="IPR058024">
    <property type="entry name" value="BILF1-like"/>
</dbReference>
<feature type="transmembrane region" description="Helical" evidence="1">
    <location>
        <begin position="228"/>
        <end position="251"/>
    </location>
</feature>
<sequence>MPETFTSGTVPGLTDKSYYDTNLEYDFFQLNCSAKRQDDVIFKGTMIQSVFIVIVLFMIYYFSFKTKFRPMCNFWLFWGCIDLFLWLIAKICEDFFTSKQACVPIGNLIIFTSLFGSFLNVGMCVDRCRAVYSHKPHSHMELKGISIYVLVCLCICCVIIFGNTMEITSTSKYLENPFEGCYQSSTAEIQKLKLIIKCIINLIFAVINIVTTLLTVIKILQTNLTNKVSICCNVILVVAPVTTIWIAFAGLAVSEIKFHNFSCPKPPTQNIFIYLAALPILVILLLYFRASHRLNNAFNNESGSSSTISFTGNHCFSCPVSSI</sequence>
<dbReference type="EMBL" id="KU220026">
    <property type="protein sequence ID" value="AMA67370.1"/>
    <property type="molecule type" value="Genomic_DNA"/>
</dbReference>
<feature type="transmembrane region" description="Helical" evidence="1">
    <location>
        <begin position="194"/>
        <end position="216"/>
    </location>
</feature>
<evidence type="ECO:0000313" key="3">
    <source>
        <dbReference type="Proteomes" id="UP000207650"/>
    </source>
</evidence>
<feature type="transmembrane region" description="Helical" evidence="1">
    <location>
        <begin position="74"/>
        <end position="91"/>
    </location>
</feature>
<keyword evidence="3" id="KW-1185">Reference proteome</keyword>
<dbReference type="Proteomes" id="UP000207650">
    <property type="component" value="Segment"/>
</dbReference>
<accession>A0A0X9XGT9</accession>
<feature type="transmembrane region" description="Helical" evidence="1">
    <location>
        <begin position="103"/>
        <end position="125"/>
    </location>
</feature>
<dbReference type="KEGG" id="vg:26836932"/>
<organism evidence="2 3">
    <name type="scientific">Vespertilionid gammaherpesvirus 1</name>
    <dbReference type="NCBI Taxonomy" id="2560830"/>
    <lineage>
        <taxon>Viruses</taxon>
        <taxon>Duplodnaviria</taxon>
        <taxon>Heunggongvirae</taxon>
        <taxon>Peploviricota</taxon>
        <taxon>Herviviricetes</taxon>
        <taxon>Herpesvirales</taxon>
        <taxon>Orthoherpesviridae</taxon>
        <taxon>Gammaherpesvirinae</taxon>
        <taxon>Percavirus</taxon>
        <taxon>Percavirus vespertilionidgamma1</taxon>
    </lineage>
</organism>
<protein>
    <submittedName>
        <fullName evidence="2">Membrane protein BILF1</fullName>
    </submittedName>
</protein>
<keyword evidence="1" id="KW-0472">Membrane</keyword>
<gene>
    <name evidence="2" type="primary">E6</name>
    <name evidence="2" type="ORF">AOT99_gpE6</name>
</gene>